<dbReference type="KEGG" id="ncs:NCAS_0H03020"/>
<feature type="transmembrane region" description="Helical" evidence="6">
    <location>
        <begin position="111"/>
        <end position="133"/>
    </location>
</feature>
<feature type="region of interest" description="Disordered" evidence="5">
    <location>
        <begin position="310"/>
        <end position="355"/>
    </location>
</feature>
<evidence type="ECO:0000259" key="7">
    <source>
        <dbReference type="Pfam" id="PF10277"/>
    </source>
</evidence>
<evidence type="ECO:0000256" key="4">
    <source>
        <dbReference type="ARBA" id="ARBA00023136"/>
    </source>
</evidence>
<dbReference type="InterPro" id="IPR050911">
    <property type="entry name" value="DRAM/TMEM150_Autophagy_Mod"/>
</dbReference>
<feature type="transmembrane region" description="Helical" evidence="6">
    <location>
        <begin position="206"/>
        <end position="230"/>
    </location>
</feature>
<dbReference type="Proteomes" id="UP000001640">
    <property type="component" value="Chromosome 8"/>
</dbReference>
<organism evidence="8 9">
    <name type="scientific">Naumovozyma castellii</name>
    <name type="common">Yeast</name>
    <name type="synonym">Saccharomyces castellii</name>
    <dbReference type="NCBI Taxonomy" id="27288"/>
    <lineage>
        <taxon>Eukaryota</taxon>
        <taxon>Fungi</taxon>
        <taxon>Dikarya</taxon>
        <taxon>Ascomycota</taxon>
        <taxon>Saccharomycotina</taxon>
        <taxon>Saccharomycetes</taxon>
        <taxon>Saccharomycetales</taxon>
        <taxon>Saccharomycetaceae</taxon>
        <taxon>Naumovozyma</taxon>
    </lineage>
</organism>
<keyword evidence="4 6" id="KW-0472">Membrane</keyword>
<dbReference type="InParanoid" id="G0VJD3"/>
<dbReference type="RefSeq" id="XP_003677959.1">
    <property type="nucleotide sequence ID" value="XM_003677911.1"/>
</dbReference>
<dbReference type="AlphaFoldDB" id="G0VJD3"/>
<proteinExistence type="predicted"/>
<dbReference type="OrthoDB" id="10032492at2759"/>
<dbReference type="eggNOG" id="ENOG502RZQS">
    <property type="taxonomic scope" value="Eukaryota"/>
</dbReference>
<dbReference type="GO" id="GO:0012505">
    <property type="term" value="C:endomembrane system"/>
    <property type="evidence" value="ECO:0007669"/>
    <property type="project" value="UniProtKB-SubCell"/>
</dbReference>
<dbReference type="GO" id="GO:0005886">
    <property type="term" value="C:plasma membrane"/>
    <property type="evidence" value="ECO:0007669"/>
    <property type="project" value="EnsemblFungi"/>
</dbReference>
<reference key="2">
    <citation type="submission" date="2011-08" db="EMBL/GenBank/DDBJ databases">
        <title>Genome sequence of Naumovozyma castellii.</title>
        <authorList>
            <person name="Gordon J.L."/>
            <person name="Armisen D."/>
            <person name="Proux-Wera E."/>
            <person name="OhEigeartaigh S.S."/>
            <person name="Byrne K.P."/>
            <person name="Wolfe K.H."/>
        </authorList>
    </citation>
    <scope>NUCLEOTIDE SEQUENCE</scope>
    <source>
        <strain>Type strain:CBS 4309</strain>
    </source>
</reference>
<dbReference type="GO" id="GO:0061093">
    <property type="term" value="P:negative regulation of phospholipid translocation"/>
    <property type="evidence" value="ECO:0007669"/>
    <property type="project" value="EnsemblFungi"/>
</dbReference>
<dbReference type="GO" id="GO:0030036">
    <property type="term" value="P:actin cytoskeleton organization"/>
    <property type="evidence" value="ECO:0007669"/>
    <property type="project" value="EnsemblFungi"/>
</dbReference>
<keyword evidence="2 6" id="KW-0812">Transmembrane</keyword>
<gene>
    <name evidence="8" type="primary">NCAS0H03020</name>
    <name evidence="8" type="ordered locus">NCAS_0H03020</name>
</gene>
<keyword evidence="3 6" id="KW-1133">Transmembrane helix</keyword>
<dbReference type="HOGENOM" id="CLU_050573_1_0_1"/>
<dbReference type="OMA" id="WYGMLIT"/>
<evidence type="ECO:0000313" key="9">
    <source>
        <dbReference type="Proteomes" id="UP000001640"/>
    </source>
</evidence>
<dbReference type="GeneID" id="96905289"/>
<evidence type="ECO:0000256" key="1">
    <source>
        <dbReference type="ARBA" id="ARBA00004127"/>
    </source>
</evidence>
<evidence type="ECO:0000256" key="6">
    <source>
        <dbReference type="SAM" id="Phobius"/>
    </source>
</evidence>
<feature type="transmembrane region" description="Helical" evidence="6">
    <location>
        <begin position="242"/>
        <end position="260"/>
    </location>
</feature>
<evidence type="ECO:0000256" key="3">
    <source>
        <dbReference type="ARBA" id="ARBA00022989"/>
    </source>
</evidence>
<dbReference type="PANTHER" id="PTHR21324:SF2">
    <property type="entry name" value="EG:22E5.9 PROTEIN"/>
    <property type="match status" value="1"/>
</dbReference>
<evidence type="ECO:0000313" key="8">
    <source>
        <dbReference type="EMBL" id="CCC71612.1"/>
    </source>
</evidence>
<protein>
    <recommendedName>
        <fullName evidence="7">CWH43-like N-terminal domain-containing protein</fullName>
    </recommendedName>
</protein>
<comment type="subcellular location">
    <subcellularLocation>
        <location evidence="1">Endomembrane system</location>
        <topology evidence="1">Multi-pass membrane protein</topology>
    </subcellularLocation>
</comment>
<feature type="transmembrane region" description="Helical" evidence="6">
    <location>
        <begin position="63"/>
        <end position="84"/>
    </location>
</feature>
<evidence type="ECO:0000256" key="2">
    <source>
        <dbReference type="ARBA" id="ARBA00022692"/>
    </source>
</evidence>
<name>G0VJD3_NAUCA</name>
<feature type="domain" description="CWH43-like N-terminal" evidence="7">
    <location>
        <begin position="9"/>
        <end position="259"/>
    </location>
</feature>
<dbReference type="STRING" id="1064592.G0VJD3"/>
<dbReference type="PANTHER" id="PTHR21324">
    <property type="entry name" value="FASTING-INDUCIBLE INTEGRAL MEMBRANE PROTEIN TM6P1-RELATED"/>
    <property type="match status" value="1"/>
</dbReference>
<feature type="transmembrane region" description="Helical" evidence="6">
    <location>
        <begin position="12"/>
        <end position="35"/>
    </location>
</feature>
<keyword evidence="9" id="KW-1185">Reference proteome</keyword>
<accession>G0VJD3</accession>
<dbReference type="GO" id="GO:0007033">
    <property type="term" value="P:vacuole organization"/>
    <property type="evidence" value="ECO:0007669"/>
    <property type="project" value="EnsemblFungi"/>
</dbReference>
<dbReference type="Pfam" id="PF10277">
    <property type="entry name" value="Frag1"/>
    <property type="match status" value="1"/>
</dbReference>
<feature type="transmembrane region" description="Helical" evidence="6">
    <location>
        <begin position="145"/>
        <end position="166"/>
    </location>
</feature>
<dbReference type="InterPro" id="IPR019402">
    <property type="entry name" value="CWH43_N"/>
</dbReference>
<reference evidence="8 9" key="1">
    <citation type="journal article" date="2011" name="Proc. Natl. Acad. Sci. U.S.A.">
        <title>Evolutionary erosion of yeast sex chromosomes by mating-type switching accidents.</title>
        <authorList>
            <person name="Gordon J.L."/>
            <person name="Armisen D."/>
            <person name="Proux-Wera E."/>
            <person name="Oheigeartaigh S.S."/>
            <person name="Byrne K.P."/>
            <person name="Wolfe K.H."/>
        </authorList>
    </citation>
    <scope>NUCLEOTIDE SEQUENCE [LARGE SCALE GENOMIC DNA]</scope>
    <source>
        <strain evidence="9">ATCC 76901 / BCRC 22586 / CBS 4309 / NBRC 1992 / NRRL Y-12630</strain>
    </source>
</reference>
<evidence type="ECO:0000256" key="5">
    <source>
        <dbReference type="SAM" id="MobiDB-lite"/>
    </source>
</evidence>
<dbReference type="EMBL" id="HE576759">
    <property type="protein sequence ID" value="CCC71612.1"/>
    <property type="molecule type" value="Genomic_DNA"/>
</dbReference>
<sequence length="355" mass="41273">MNFPKPGNYWFIFPWIAFIPWYGMLITMLICWAAQGHPIYWFMHTEQFPVYISDIGATNLRPLFIACAGWQGIGYVLTVLLEYLQRSGLIKVRKERWYGMTPWFTKDERNLIWSALVLGCIGELGLLFCSIFSTARYHRVHTAMVAIFCAFMLLSIICLTAEYFLMERHYALLHPRYRASLNDEEKAVQIDELKWWQWRGYKCNKFVISAWFKTFWMVAAIIWAICFGAISDNSKSACFEWLLAFWFGVIFIILSVDFYLGSTWKTSKYFNKIDDFNGYYKYRNFPYDNAHELNLEKEFKVYHVAASVPSESSSSSVPTPPLAPTSPGDGSGEILHPNFQQNNNDNDSDNLPMVA</sequence>